<dbReference type="RefSeq" id="WP_138575817.1">
    <property type="nucleotide sequence ID" value="NZ_CP040818.1"/>
</dbReference>
<name>A0A5B8FVL1_9RHOB</name>
<dbReference type="Proteomes" id="UP000305888">
    <property type="component" value="Chromosome"/>
</dbReference>
<dbReference type="OrthoDB" id="7540582at2"/>
<sequence length="387" mass="43501">MFNIWQRKKSGTRERLCILHAGQHKTGSTTLQNFLTQNANRLQRDGVLYPKAGRSLARTQHVDLLRLIAGQPLFSSGDGLIEAFDEEIAHTDHEVLLLSSEFLCSPLYFRPNRLVQDFLTARGYRLHGVMYLRDQPEYLNSAYAERVKMGREHRPFAEFAEGVLTGTISGAGTAMEFHRLRRPEVTDWGTQTFRPYSRAVRRNGVEADFMETLLGILAETGHAPGLTAERVAGFAPAERANISTGPLHIAIGRRVAASLAPRFDHRTLVRVTEGVYTVIHEMLLREGISERSYTGLTPEIYARIRAHYAHRNRGVGREFWERSWARVFPALPATRLVTNDLDLDSPRGPAGRQEKKVNRLFRLVMPEIEASVAAALAALPPEPASQD</sequence>
<keyword evidence="2" id="KW-1185">Reference proteome</keyword>
<gene>
    <name evidence="1" type="ORF">FDP22_00175</name>
</gene>
<dbReference type="InterPro" id="IPR027417">
    <property type="entry name" value="P-loop_NTPase"/>
</dbReference>
<accession>A0A5B8FVL1</accession>
<proteinExistence type="predicted"/>
<dbReference type="EMBL" id="CP040818">
    <property type="protein sequence ID" value="QDL90352.1"/>
    <property type="molecule type" value="Genomic_DNA"/>
</dbReference>
<dbReference type="SUPFAM" id="SSF52540">
    <property type="entry name" value="P-loop containing nucleoside triphosphate hydrolases"/>
    <property type="match status" value="1"/>
</dbReference>
<dbReference type="AlphaFoldDB" id="A0A5B8FVL1"/>
<reference evidence="1 2" key="1">
    <citation type="submission" date="2019-06" db="EMBL/GenBank/DDBJ databases">
        <title>Genome sequence of Rhodobacteraceae bacterium D4M1.</title>
        <authorList>
            <person name="Cao J."/>
        </authorList>
    </citation>
    <scope>NUCLEOTIDE SEQUENCE [LARGE SCALE GENOMIC DNA]</scope>
    <source>
        <strain evidence="1 2">D4M1</strain>
    </source>
</reference>
<organism evidence="1 2">
    <name type="scientific">Paroceanicella profunda</name>
    <dbReference type="NCBI Taxonomy" id="2579971"/>
    <lineage>
        <taxon>Bacteria</taxon>
        <taxon>Pseudomonadati</taxon>
        <taxon>Pseudomonadota</taxon>
        <taxon>Alphaproteobacteria</taxon>
        <taxon>Rhodobacterales</taxon>
        <taxon>Paracoccaceae</taxon>
        <taxon>Paroceanicella</taxon>
    </lineage>
</organism>
<evidence type="ECO:0000313" key="1">
    <source>
        <dbReference type="EMBL" id="QDL90352.1"/>
    </source>
</evidence>
<dbReference type="KEGG" id="ppru:FDP22_00175"/>
<protein>
    <submittedName>
        <fullName evidence="1">GIY-YIG nuclease family protein</fullName>
    </submittedName>
</protein>
<evidence type="ECO:0000313" key="2">
    <source>
        <dbReference type="Proteomes" id="UP000305888"/>
    </source>
</evidence>